<evidence type="ECO:0000313" key="10">
    <source>
        <dbReference type="EMBL" id="CAG1845050.1"/>
    </source>
</evidence>
<name>A0A8D7F6R3_MUSAM</name>
<feature type="transmembrane region" description="Helical" evidence="9">
    <location>
        <begin position="416"/>
        <end position="433"/>
    </location>
</feature>
<dbReference type="Pfam" id="PF03169">
    <property type="entry name" value="OPT"/>
    <property type="match status" value="1"/>
</dbReference>
<keyword evidence="8 9" id="KW-0472">Membrane</keyword>
<comment type="similarity">
    <text evidence="2">Belongs to the oligopeptide OPT transporter (TC 2.A.67.1) family.</text>
</comment>
<evidence type="ECO:0000256" key="6">
    <source>
        <dbReference type="ARBA" id="ARBA00022927"/>
    </source>
</evidence>
<dbReference type="GO" id="GO:0035673">
    <property type="term" value="F:oligopeptide transmembrane transporter activity"/>
    <property type="evidence" value="ECO:0007669"/>
    <property type="project" value="InterPro"/>
</dbReference>
<dbReference type="InterPro" id="IPR004648">
    <property type="entry name" value="Oligpept_transpt"/>
</dbReference>
<dbReference type="GO" id="GO:0015031">
    <property type="term" value="P:protein transport"/>
    <property type="evidence" value="ECO:0007669"/>
    <property type="project" value="UniProtKB-KW"/>
</dbReference>
<gene>
    <name evidence="10" type="ORF">GSMUA_148450.1</name>
</gene>
<dbReference type="GO" id="GO:0016020">
    <property type="term" value="C:membrane"/>
    <property type="evidence" value="ECO:0007669"/>
    <property type="project" value="UniProtKB-SubCell"/>
</dbReference>
<feature type="transmembrane region" description="Helical" evidence="9">
    <location>
        <begin position="445"/>
        <end position="466"/>
    </location>
</feature>
<organism evidence="10">
    <name type="scientific">Musa acuminata subsp. malaccensis</name>
    <name type="common">Wild banana</name>
    <name type="synonym">Musa malaccensis</name>
    <dbReference type="NCBI Taxonomy" id="214687"/>
    <lineage>
        <taxon>Eukaryota</taxon>
        <taxon>Viridiplantae</taxon>
        <taxon>Streptophyta</taxon>
        <taxon>Embryophyta</taxon>
        <taxon>Tracheophyta</taxon>
        <taxon>Spermatophyta</taxon>
        <taxon>Magnoliopsida</taxon>
        <taxon>Liliopsida</taxon>
        <taxon>Zingiberales</taxon>
        <taxon>Musaceae</taxon>
        <taxon>Musa</taxon>
    </lineage>
</organism>
<feature type="transmembrane region" description="Helical" evidence="9">
    <location>
        <begin position="211"/>
        <end position="238"/>
    </location>
</feature>
<evidence type="ECO:0000256" key="7">
    <source>
        <dbReference type="ARBA" id="ARBA00022989"/>
    </source>
</evidence>
<evidence type="ECO:0000256" key="3">
    <source>
        <dbReference type="ARBA" id="ARBA00022448"/>
    </source>
</evidence>
<keyword evidence="6" id="KW-0653">Protein transport</keyword>
<evidence type="ECO:0000256" key="8">
    <source>
        <dbReference type="ARBA" id="ARBA00023136"/>
    </source>
</evidence>
<dbReference type="NCBIfam" id="TIGR00728">
    <property type="entry name" value="OPT_sfam"/>
    <property type="match status" value="1"/>
</dbReference>
<feature type="transmembrane region" description="Helical" evidence="9">
    <location>
        <begin position="258"/>
        <end position="281"/>
    </location>
</feature>
<feature type="transmembrane region" description="Helical" evidence="9">
    <location>
        <begin position="183"/>
        <end position="204"/>
    </location>
</feature>
<feature type="non-terminal residue" evidence="10">
    <location>
        <position position="505"/>
    </location>
</feature>
<evidence type="ECO:0000256" key="4">
    <source>
        <dbReference type="ARBA" id="ARBA00022692"/>
    </source>
</evidence>
<sequence>VLSFVCWIWKDSITAQQIGSGFHGLGIGSFALDWMTISGYLGSPLATPTYVMVNTMAGFILILYVLVPFTYWNNGYDAKRFPIFSSDIFDVDGQLYNVSRILDEKSFTFDEEAYNNYSKLYFSTYLIYCYGFTLATFSSSISHVVLFYGSRSVWQQFAKSYQSQRQDVHTRLMKQNYESIPSWWFYSILFSMMGFAILVCEIFSEQLQLRYWGVLLACALVFIFLFPEGVLAATASSGFSVKLFLEIVIGYLHPGRPIANIAFTTYGFFALFMALNFTSMLKTSHYMKIPPKIIFLVQILGTLLSCVIGFTVAWWFLYSVENICHPELLPKGSPWTCPTERRFFSVGVTWGVIGPAKMFYPHGTYSIIFVFFIIGLLAPVPVWILSRIYPEKKWIRLINWPVIFSVGHAMPPATPVNFWSWFVVGIIFNYFIFRKFKQWWARYNYVLSAGLDTGAAFLTIIVTLFLEIRGVYGPNWWGLEMGDHCPLAHCPTAPGVIVEGCPVIK</sequence>
<evidence type="ECO:0000256" key="5">
    <source>
        <dbReference type="ARBA" id="ARBA00022856"/>
    </source>
</evidence>
<keyword evidence="7 9" id="KW-1133">Transmembrane helix</keyword>
<dbReference type="InterPro" id="IPR004813">
    <property type="entry name" value="OPT"/>
</dbReference>
<proteinExistence type="inferred from homology"/>
<dbReference type="EMBL" id="HG996471">
    <property type="protein sequence ID" value="CAG1845050.1"/>
    <property type="molecule type" value="Genomic_DNA"/>
</dbReference>
<feature type="transmembrane region" description="Helical" evidence="9">
    <location>
        <begin position="125"/>
        <end position="148"/>
    </location>
</feature>
<comment type="subcellular location">
    <subcellularLocation>
        <location evidence="1">Membrane</location>
        <topology evidence="1">Multi-pass membrane protein</topology>
    </subcellularLocation>
</comment>
<accession>A0A8D7F6R3</accession>
<evidence type="ECO:0000256" key="2">
    <source>
        <dbReference type="ARBA" id="ARBA00005484"/>
    </source>
</evidence>
<keyword evidence="5" id="KW-0571">Peptide transport</keyword>
<feature type="transmembrane region" description="Helical" evidence="9">
    <location>
        <begin position="365"/>
        <end position="385"/>
    </location>
</feature>
<keyword evidence="4 9" id="KW-0812">Transmembrane</keyword>
<evidence type="ECO:0000256" key="9">
    <source>
        <dbReference type="SAM" id="Phobius"/>
    </source>
</evidence>
<dbReference type="AlphaFoldDB" id="A0A8D7F6R3"/>
<feature type="transmembrane region" description="Helical" evidence="9">
    <location>
        <begin position="293"/>
        <end position="317"/>
    </location>
</feature>
<dbReference type="PANTHER" id="PTHR22601">
    <property type="entry name" value="ISP4 LIKE PROTEIN"/>
    <property type="match status" value="1"/>
</dbReference>
<keyword evidence="3" id="KW-0813">Transport</keyword>
<feature type="transmembrane region" description="Helical" evidence="9">
    <location>
        <begin position="50"/>
        <end position="72"/>
    </location>
</feature>
<feature type="transmembrane region" description="Helical" evidence="9">
    <location>
        <begin position="394"/>
        <end position="410"/>
    </location>
</feature>
<evidence type="ECO:0000256" key="1">
    <source>
        <dbReference type="ARBA" id="ARBA00004141"/>
    </source>
</evidence>
<protein>
    <submittedName>
        <fullName evidence="10">(wild Malaysian banana) hypothetical protein</fullName>
    </submittedName>
</protein>
<reference evidence="10" key="1">
    <citation type="submission" date="2021-03" db="EMBL/GenBank/DDBJ databases">
        <authorList>
            <consortium name="Genoscope - CEA"/>
            <person name="William W."/>
        </authorList>
    </citation>
    <scope>NUCLEOTIDE SEQUENCE</scope>
    <source>
        <strain evidence="10">Doubled-haploid Pahang</strain>
    </source>
</reference>